<dbReference type="InterPro" id="IPR042099">
    <property type="entry name" value="ANL_N_sf"/>
</dbReference>
<gene>
    <name evidence="3" type="ORF">GCM10009823_24990</name>
</gene>
<evidence type="ECO:0000259" key="2">
    <source>
        <dbReference type="Pfam" id="PF13193"/>
    </source>
</evidence>
<evidence type="ECO:0000313" key="3">
    <source>
        <dbReference type="EMBL" id="GAA2101909.1"/>
    </source>
</evidence>
<dbReference type="RefSeq" id="WP_344337598.1">
    <property type="nucleotide sequence ID" value="NZ_BAAAPZ010000012.1"/>
</dbReference>
<dbReference type="PROSITE" id="PS00455">
    <property type="entry name" value="AMP_BINDING"/>
    <property type="match status" value="1"/>
</dbReference>
<keyword evidence="4" id="KW-1185">Reference proteome</keyword>
<organism evidence="3 4">
    <name type="scientific">Brevibacterium salitolerans</name>
    <dbReference type="NCBI Taxonomy" id="1403566"/>
    <lineage>
        <taxon>Bacteria</taxon>
        <taxon>Bacillati</taxon>
        <taxon>Actinomycetota</taxon>
        <taxon>Actinomycetes</taxon>
        <taxon>Micrococcales</taxon>
        <taxon>Brevibacteriaceae</taxon>
        <taxon>Brevibacterium</taxon>
    </lineage>
</organism>
<feature type="domain" description="AMP-binding enzyme C-terminal" evidence="2">
    <location>
        <begin position="426"/>
        <end position="531"/>
    </location>
</feature>
<proteinExistence type="predicted"/>
<dbReference type="InterPro" id="IPR050237">
    <property type="entry name" value="ATP-dep_AMP-bd_enzyme"/>
</dbReference>
<dbReference type="Proteomes" id="UP001500984">
    <property type="component" value="Unassembled WGS sequence"/>
</dbReference>
<dbReference type="PANTHER" id="PTHR43767:SF7">
    <property type="entry name" value="MEDIUM_LONG-CHAIN-FATTY-ACID--COA LIGASE FADD8"/>
    <property type="match status" value="1"/>
</dbReference>
<dbReference type="GO" id="GO:0016874">
    <property type="term" value="F:ligase activity"/>
    <property type="evidence" value="ECO:0007669"/>
    <property type="project" value="UniProtKB-KW"/>
</dbReference>
<dbReference type="InterPro" id="IPR025110">
    <property type="entry name" value="AMP-bd_C"/>
</dbReference>
<dbReference type="InterPro" id="IPR000873">
    <property type="entry name" value="AMP-dep_synth/lig_dom"/>
</dbReference>
<protein>
    <submittedName>
        <fullName evidence="3">Long-chain fatty acid--CoA ligase</fullName>
    </submittedName>
</protein>
<dbReference type="Pfam" id="PF13193">
    <property type="entry name" value="AMP-binding_C"/>
    <property type="match status" value="1"/>
</dbReference>
<dbReference type="Gene3D" id="3.30.300.30">
    <property type="match status" value="1"/>
</dbReference>
<feature type="domain" description="AMP-dependent synthetase/ligase" evidence="1">
    <location>
        <begin position="12"/>
        <end position="376"/>
    </location>
</feature>
<keyword evidence="3" id="KW-0436">Ligase</keyword>
<dbReference type="InterPro" id="IPR045851">
    <property type="entry name" value="AMP-bd_C_sf"/>
</dbReference>
<name>A0ABN2WZU1_9MICO</name>
<accession>A0ABN2WZU1</accession>
<dbReference type="CDD" id="cd17631">
    <property type="entry name" value="FACL_FadD13-like"/>
    <property type="match status" value="1"/>
</dbReference>
<sequence>MSVPLGTWPAIHAHRIPDRPALVDGDTGRLVTYADLEERTTHLATALRERGVGPGDRVAVLSLNCPEMLELVFAVAKLGAITVMLNFRLTAGEIAFILKDSGATLLFATTSLEETARTAAEDSEVREILTLATAQERRDGVRAGFDALLDSAAGPDAPDLPEVDPESPVVLMYTSGTTGRPKGAILTHSNLFWVSLYHNSIERGLNQLDVNLAVAPLFHIGALAVYTLPGAYWGACTVVLESFDPETWAAAVERHRVTKAFAVPVMWGAVLQSGATDRHDVSSLDVAISGGAPCPLPVIEGLLAKGVAFTEGFGLTETAAAASMLPSEFVRSHAGSVGRPMPHVEFRVVDAAGEQVPVGEVGELLVRGPSVSPGYWNRPDANAEAFRDGWFHTGDLARVDADGLYHLVDRKKDMVITGGENVYPIEVEQVLYGHPAVAEVAVIGAPDAQWGEAVTAVVVRAEASAGKSAGSAGTTSGAVDDETGAAGGAGAAADEALAAELTAFARERLAGFKVPKRFVFTDALPRTATGKVRKVELRSAVGGQESMVSR</sequence>
<evidence type="ECO:0000313" key="4">
    <source>
        <dbReference type="Proteomes" id="UP001500984"/>
    </source>
</evidence>
<dbReference type="Pfam" id="PF00501">
    <property type="entry name" value="AMP-binding"/>
    <property type="match status" value="1"/>
</dbReference>
<dbReference type="InterPro" id="IPR020845">
    <property type="entry name" value="AMP-binding_CS"/>
</dbReference>
<reference evidence="3 4" key="1">
    <citation type="journal article" date="2019" name="Int. J. Syst. Evol. Microbiol.">
        <title>The Global Catalogue of Microorganisms (GCM) 10K type strain sequencing project: providing services to taxonomists for standard genome sequencing and annotation.</title>
        <authorList>
            <consortium name="The Broad Institute Genomics Platform"/>
            <consortium name="The Broad Institute Genome Sequencing Center for Infectious Disease"/>
            <person name="Wu L."/>
            <person name="Ma J."/>
        </authorList>
    </citation>
    <scope>NUCLEOTIDE SEQUENCE [LARGE SCALE GENOMIC DNA]</scope>
    <source>
        <strain evidence="3 4">JCM 15900</strain>
    </source>
</reference>
<evidence type="ECO:0000259" key="1">
    <source>
        <dbReference type="Pfam" id="PF00501"/>
    </source>
</evidence>
<dbReference type="EMBL" id="BAAAPZ010000012">
    <property type="protein sequence ID" value="GAA2101909.1"/>
    <property type="molecule type" value="Genomic_DNA"/>
</dbReference>
<comment type="caution">
    <text evidence="3">The sequence shown here is derived from an EMBL/GenBank/DDBJ whole genome shotgun (WGS) entry which is preliminary data.</text>
</comment>
<dbReference type="PANTHER" id="PTHR43767">
    <property type="entry name" value="LONG-CHAIN-FATTY-ACID--COA LIGASE"/>
    <property type="match status" value="1"/>
</dbReference>
<dbReference type="Gene3D" id="3.40.50.12780">
    <property type="entry name" value="N-terminal domain of ligase-like"/>
    <property type="match status" value="1"/>
</dbReference>
<dbReference type="SUPFAM" id="SSF56801">
    <property type="entry name" value="Acetyl-CoA synthetase-like"/>
    <property type="match status" value="1"/>
</dbReference>